<evidence type="ECO:0000256" key="6">
    <source>
        <dbReference type="ARBA" id="ARBA00023054"/>
    </source>
</evidence>
<evidence type="ECO:0000256" key="7">
    <source>
        <dbReference type="ARBA" id="ARBA00023242"/>
    </source>
</evidence>
<evidence type="ECO:0000256" key="5">
    <source>
        <dbReference type="ARBA" id="ARBA00022552"/>
    </source>
</evidence>
<organism evidence="10 11">
    <name type="scientific">Sparassis crispa</name>
    <dbReference type="NCBI Taxonomy" id="139825"/>
    <lineage>
        <taxon>Eukaryota</taxon>
        <taxon>Fungi</taxon>
        <taxon>Dikarya</taxon>
        <taxon>Basidiomycota</taxon>
        <taxon>Agaricomycotina</taxon>
        <taxon>Agaricomycetes</taxon>
        <taxon>Polyporales</taxon>
        <taxon>Sparassidaceae</taxon>
        <taxon>Sparassis</taxon>
    </lineage>
</organism>
<keyword evidence="6 8" id="KW-0175">Coiled coil</keyword>
<evidence type="ECO:0008006" key="12">
    <source>
        <dbReference type="Google" id="ProtNLM"/>
    </source>
</evidence>
<evidence type="ECO:0000256" key="8">
    <source>
        <dbReference type="SAM" id="Coils"/>
    </source>
</evidence>
<dbReference type="InterPro" id="IPR005579">
    <property type="entry name" value="Cgr1-like"/>
</dbReference>
<dbReference type="Pfam" id="PF03879">
    <property type="entry name" value="Cgr1"/>
    <property type="match status" value="1"/>
</dbReference>
<keyword evidence="7" id="KW-0539">Nucleus</keyword>
<comment type="function">
    <text evidence="1">Involved in nucleolar integrity and required for processing of the pre-rRNA for the 60S ribosome subunit.</text>
</comment>
<dbReference type="OrthoDB" id="277961at2759"/>
<name>A0A401G6R2_9APHY</name>
<dbReference type="GO" id="GO:0005730">
    <property type="term" value="C:nucleolus"/>
    <property type="evidence" value="ECO:0007669"/>
    <property type="project" value="UniProtKB-SubCell"/>
</dbReference>
<dbReference type="GO" id="GO:0006364">
    <property type="term" value="P:rRNA processing"/>
    <property type="evidence" value="ECO:0007669"/>
    <property type="project" value="UniProtKB-KW"/>
</dbReference>
<dbReference type="Proteomes" id="UP000287166">
    <property type="component" value="Unassembled WGS sequence"/>
</dbReference>
<evidence type="ECO:0000256" key="9">
    <source>
        <dbReference type="SAM" id="MobiDB-lite"/>
    </source>
</evidence>
<feature type="coiled-coil region" evidence="8">
    <location>
        <begin position="88"/>
        <end position="121"/>
    </location>
</feature>
<gene>
    <name evidence="10" type="ORF">SCP_0107430</name>
</gene>
<comment type="similarity">
    <text evidence="3">Belongs to the CGR1 family.</text>
</comment>
<evidence type="ECO:0000256" key="3">
    <source>
        <dbReference type="ARBA" id="ARBA00007869"/>
    </source>
</evidence>
<evidence type="ECO:0000313" key="10">
    <source>
        <dbReference type="EMBL" id="GBE77861.1"/>
    </source>
</evidence>
<dbReference type="InParanoid" id="A0A401G6R2"/>
<comment type="subcellular location">
    <subcellularLocation>
        <location evidence="2">Nucleus</location>
        <location evidence="2">Nucleolus</location>
    </subcellularLocation>
</comment>
<accession>A0A401G6R2</accession>
<dbReference type="RefSeq" id="XP_027608774.1">
    <property type="nucleotide sequence ID" value="XM_027752973.1"/>
</dbReference>
<proteinExistence type="inferred from homology"/>
<feature type="compositionally biased region" description="Polar residues" evidence="9">
    <location>
        <begin position="1"/>
        <end position="23"/>
    </location>
</feature>
<dbReference type="GeneID" id="38774778"/>
<keyword evidence="4" id="KW-0690">Ribosome biogenesis</keyword>
<protein>
    <recommendedName>
        <fullName evidence="12">rRNA-processing protein</fullName>
    </recommendedName>
</protein>
<comment type="caution">
    <text evidence="10">The sequence shown here is derived from an EMBL/GenBank/DDBJ whole genome shotgun (WGS) entry which is preliminary data.</text>
</comment>
<reference evidence="10 11" key="1">
    <citation type="journal article" date="2018" name="Sci. Rep.">
        <title>Genome sequence of the cauliflower mushroom Sparassis crispa (Hanabiratake) and its association with beneficial usage.</title>
        <authorList>
            <person name="Kiyama R."/>
            <person name="Furutani Y."/>
            <person name="Kawaguchi K."/>
            <person name="Nakanishi T."/>
        </authorList>
    </citation>
    <scope>NUCLEOTIDE SEQUENCE [LARGE SCALE GENOMIC DNA]</scope>
</reference>
<dbReference type="EMBL" id="BFAD01000001">
    <property type="protein sequence ID" value="GBE77861.1"/>
    <property type="molecule type" value="Genomic_DNA"/>
</dbReference>
<evidence type="ECO:0000256" key="4">
    <source>
        <dbReference type="ARBA" id="ARBA00022517"/>
    </source>
</evidence>
<dbReference type="AlphaFoldDB" id="A0A401G6R2"/>
<feature type="region of interest" description="Disordered" evidence="9">
    <location>
        <begin position="1"/>
        <end position="26"/>
    </location>
</feature>
<evidence type="ECO:0000256" key="1">
    <source>
        <dbReference type="ARBA" id="ARBA00004090"/>
    </source>
</evidence>
<evidence type="ECO:0000313" key="11">
    <source>
        <dbReference type="Proteomes" id="UP000287166"/>
    </source>
</evidence>
<evidence type="ECO:0000256" key="2">
    <source>
        <dbReference type="ARBA" id="ARBA00004604"/>
    </source>
</evidence>
<keyword evidence="11" id="KW-1185">Reference proteome</keyword>
<keyword evidence="5" id="KW-0698">rRNA processing</keyword>
<sequence>MSQADLQQVPGPSQHAQGPTLSEPSFAVPLASSSVGRVSGKPWKLQKSAAVRSNLPLGVKTKWEVRMEKTKKAHAIKKLQTELREEKMAEVSRRKEITLERKKAAEERRRLEEEKANVRAASLHTLPPVDDTTFRWARGKLPDYAARLAGRKRSTTDTTDIADTVCIGAHEIEHVCQNRGLLFRDVCGDHMHWRPNIQARSTLKLDT</sequence>